<feature type="binding site" evidence="10">
    <location>
        <begin position="211"/>
        <end position="215"/>
    </location>
    <ligand>
        <name>GTP</name>
        <dbReference type="ChEBI" id="CHEBI:37565"/>
    </ligand>
</feature>
<sequence length="323" mass="35782">MFKWLRRKEDGAPDQGHKEEKKGLWDKFRQGLSKTRERLKEGLEEIFVVERTVDEAFFEELEEALITADINLDTVRALLTPLKVRVQQGELLKTSQFKEALKEEMLKILALEPPPFPPEAKPAVIFVVGVNGVGKTTSIAKLGFRLKNEGFTVLFVAADTFRAAAIEQLETWGKRLQVPVVKQHPGADPSSVVFEGLKAAKARGLDVVLVDTAGRLHTKYNLMEELKKMARVAGKVLPGAPHQNLLVIDATTGQNAVNQVKYFREALPINGLILTKMDGTAKGGIALTLTHLFKIPICFVGLGEKLEDLQPFDPQAFVEAILP</sequence>
<dbReference type="GO" id="GO:0005886">
    <property type="term" value="C:plasma membrane"/>
    <property type="evidence" value="ECO:0007669"/>
    <property type="project" value="UniProtKB-SubCell"/>
</dbReference>
<dbReference type="Pfam" id="PF02881">
    <property type="entry name" value="SRP54_N"/>
    <property type="match status" value="1"/>
</dbReference>
<dbReference type="PANTHER" id="PTHR43134:SF1">
    <property type="entry name" value="SIGNAL RECOGNITION PARTICLE RECEPTOR SUBUNIT ALPHA"/>
    <property type="match status" value="1"/>
</dbReference>
<reference evidence="13" key="1">
    <citation type="journal article" date="2020" name="mSystems">
        <title>Genome- and Community-Level Interaction Insights into Carbon Utilization and Element Cycling Functions of Hydrothermarchaeota in Hydrothermal Sediment.</title>
        <authorList>
            <person name="Zhou Z."/>
            <person name="Liu Y."/>
            <person name="Xu W."/>
            <person name="Pan J."/>
            <person name="Luo Z.H."/>
            <person name="Li M."/>
        </authorList>
    </citation>
    <scope>NUCLEOTIDE SEQUENCE [LARGE SCALE GENOMIC DNA]</scope>
    <source>
        <strain evidence="13">HyVt-533</strain>
    </source>
</reference>
<dbReference type="FunFam" id="3.40.50.300:FF:000053">
    <property type="entry name" value="Signal recognition particle receptor FtsY"/>
    <property type="match status" value="1"/>
</dbReference>
<dbReference type="EC" id="3.6.5.4" evidence="10"/>
<comment type="similarity">
    <text evidence="10">Belongs to the GTP-binding SRP family. FtsY subfamily.</text>
</comment>
<keyword evidence="2 10" id="KW-0963">Cytoplasm</keyword>
<dbReference type="Gene3D" id="3.40.50.300">
    <property type="entry name" value="P-loop containing nucleotide triphosphate hydrolases"/>
    <property type="match status" value="1"/>
</dbReference>
<evidence type="ECO:0000256" key="2">
    <source>
        <dbReference type="ARBA" id="ARBA00022490"/>
    </source>
</evidence>
<dbReference type="InterPro" id="IPR042101">
    <property type="entry name" value="SRP54_N_sf"/>
</dbReference>
<evidence type="ECO:0000256" key="5">
    <source>
        <dbReference type="ARBA" id="ARBA00023134"/>
    </source>
</evidence>
<evidence type="ECO:0000256" key="6">
    <source>
        <dbReference type="ARBA" id="ARBA00023136"/>
    </source>
</evidence>
<dbReference type="GO" id="GO:0005737">
    <property type="term" value="C:cytoplasm"/>
    <property type="evidence" value="ECO:0007669"/>
    <property type="project" value="UniProtKB-SubCell"/>
</dbReference>
<dbReference type="SUPFAM" id="SSF52540">
    <property type="entry name" value="P-loop containing nucleoside triphosphate hydrolases"/>
    <property type="match status" value="1"/>
</dbReference>
<keyword evidence="3 10" id="KW-0547">Nucleotide-binding</keyword>
<dbReference type="CDD" id="cd17874">
    <property type="entry name" value="FtsY"/>
    <property type="match status" value="1"/>
</dbReference>
<name>A0A7V5NYK6_9BACT</name>
<feature type="compositionally biased region" description="Basic and acidic residues" evidence="11">
    <location>
        <begin position="7"/>
        <end position="21"/>
    </location>
</feature>
<dbReference type="PANTHER" id="PTHR43134">
    <property type="entry name" value="SIGNAL RECOGNITION PARTICLE RECEPTOR SUBUNIT ALPHA"/>
    <property type="match status" value="1"/>
</dbReference>
<comment type="function">
    <text evidence="9">Involved in targeting and insertion of nascent membrane proteins into the cytoplasmic membrane. Acts as a receptor for the complex formed by the signal recognition particle (SRP) and the ribosome-nascent chain (RNC). Interaction with SRP-RNC leads to the transfer of the RNC complex to the Sec translocase for insertion into the membrane, the hydrolysis of GTP by both Ffh and FtsY, and the dissociation of the SRP-FtsY complex into the individual components.</text>
</comment>
<protein>
    <recommendedName>
        <fullName evidence="10">Signal recognition particle receptor FtsY</fullName>
        <shortName evidence="10">SRP receptor</shortName>
        <ecNumber evidence="10">3.6.5.4</ecNumber>
    </recommendedName>
</protein>
<organism evidence="13">
    <name type="scientific">Thermodesulfatator atlanticus</name>
    <dbReference type="NCBI Taxonomy" id="501497"/>
    <lineage>
        <taxon>Bacteria</taxon>
        <taxon>Pseudomonadati</taxon>
        <taxon>Thermodesulfobacteriota</taxon>
        <taxon>Thermodesulfobacteria</taxon>
        <taxon>Thermodesulfobacteriales</taxon>
        <taxon>Thermodesulfatatoraceae</taxon>
        <taxon>Thermodesulfatator</taxon>
    </lineage>
</organism>
<keyword evidence="5 10" id="KW-0342">GTP-binding</keyword>
<dbReference type="Proteomes" id="UP000886101">
    <property type="component" value="Unassembled WGS sequence"/>
</dbReference>
<dbReference type="InterPro" id="IPR036225">
    <property type="entry name" value="SRP/SRP_N"/>
</dbReference>
<keyword evidence="1 10" id="KW-1003">Cell membrane</keyword>
<accession>A0A7V5NYK6</accession>
<evidence type="ECO:0000256" key="1">
    <source>
        <dbReference type="ARBA" id="ARBA00022475"/>
    </source>
</evidence>
<dbReference type="InterPro" id="IPR013822">
    <property type="entry name" value="Signal_recog_particl_SRP54_hlx"/>
</dbReference>
<keyword evidence="6 10" id="KW-0472">Membrane</keyword>
<comment type="catalytic activity">
    <reaction evidence="8 10">
        <text>GTP + H2O = GDP + phosphate + H(+)</text>
        <dbReference type="Rhea" id="RHEA:19669"/>
        <dbReference type="ChEBI" id="CHEBI:15377"/>
        <dbReference type="ChEBI" id="CHEBI:15378"/>
        <dbReference type="ChEBI" id="CHEBI:37565"/>
        <dbReference type="ChEBI" id="CHEBI:43474"/>
        <dbReference type="ChEBI" id="CHEBI:58189"/>
        <dbReference type="EC" id="3.6.5.4"/>
    </reaction>
</comment>
<evidence type="ECO:0000259" key="12">
    <source>
        <dbReference type="PROSITE" id="PS00300"/>
    </source>
</evidence>
<comment type="subunit">
    <text evidence="10">Part of the signal recognition particle protein translocation system, which is composed of SRP and FtsY.</text>
</comment>
<dbReference type="HAMAP" id="MF_00920">
    <property type="entry name" value="FtsY"/>
    <property type="match status" value="1"/>
</dbReference>
<dbReference type="Pfam" id="PF00448">
    <property type="entry name" value="SRP54"/>
    <property type="match status" value="1"/>
</dbReference>
<dbReference type="NCBIfam" id="TIGR00064">
    <property type="entry name" value="ftsY"/>
    <property type="match status" value="1"/>
</dbReference>
<dbReference type="SMART" id="SM00382">
    <property type="entry name" value="AAA"/>
    <property type="match status" value="1"/>
</dbReference>
<dbReference type="FunFam" id="1.20.120.140:FF:000002">
    <property type="entry name" value="Signal recognition particle receptor FtsY"/>
    <property type="match status" value="1"/>
</dbReference>
<dbReference type="InterPro" id="IPR027417">
    <property type="entry name" value="P-loop_NTPase"/>
</dbReference>
<dbReference type="SUPFAM" id="SSF47364">
    <property type="entry name" value="Domain of the SRP/SRP receptor G-proteins"/>
    <property type="match status" value="1"/>
</dbReference>
<evidence type="ECO:0000313" key="13">
    <source>
        <dbReference type="EMBL" id="HHI96583.1"/>
    </source>
</evidence>
<feature type="domain" description="SRP54-type proteins GTP-binding" evidence="12">
    <location>
        <begin position="296"/>
        <end position="309"/>
    </location>
</feature>
<evidence type="ECO:0000256" key="3">
    <source>
        <dbReference type="ARBA" id="ARBA00022741"/>
    </source>
</evidence>
<evidence type="ECO:0000256" key="4">
    <source>
        <dbReference type="ARBA" id="ARBA00022801"/>
    </source>
</evidence>
<feature type="binding site" evidence="10">
    <location>
        <begin position="275"/>
        <end position="278"/>
    </location>
    <ligand>
        <name>GTP</name>
        <dbReference type="ChEBI" id="CHEBI:37565"/>
    </ligand>
</feature>
<evidence type="ECO:0000256" key="8">
    <source>
        <dbReference type="ARBA" id="ARBA00048027"/>
    </source>
</evidence>
<keyword evidence="7 10" id="KW-0675">Receptor</keyword>
<evidence type="ECO:0000256" key="10">
    <source>
        <dbReference type="HAMAP-Rule" id="MF_00920"/>
    </source>
</evidence>
<dbReference type="InterPro" id="IPR003593">
    <property type="entry name" value="AAA+_ATPase"/>
</dbReference>
<proteinExistence type="inferred from homology"/>
<dbReference type="AlphaFoldDB" id="A0A7V5NYK6"/>
<dbReference type="GO" id="GO:0006614">
    <property type="term" value="P:SRP-dependent cotranslational protein targeting to membrane"/>
    <property type="evidence" value="ECO:0007669"/>
    <property type="project" value="InterPro"/>
</dbReference>
<feature type="region of interest" description="Disordered" evidence="11">
    <location>
        <begin position="1"/>
        <end position="21"/>
    </location>
</feature>
<dbReference type="SMART" id="SM00963">
    <property type="entry name" value="SRP54_N"/>
    <property type="match status" value="1"/>
</dbReference>
<evidence type="ECO:0000256" key="7">
    <source>
        <dbReference type="ARBA" id="ARBA00023170"/>
    </source>
</evidence>
<comment type="caution">
    <text evidence="13">The sequence shown here is derived from an EMBL/GenBank/DDBJ whole genome shotgun (WGS) entry which is preliminary data.</text>
</comment>
<feature type="binding site" evidence="10">
    <location>
        <begin position="129"/>
        <end position="136"/>
    </location>
    <ligand>
        <name>GTP</name>
        <dbReference type="ChEBI" id="CHEBI:37565"/>
    </ligand>
</feature>
<dbReference type="InterPro" id="IPR000897">
    <property type="entry name" value="SRP54_GTPase_dom"/>
</dbReference>
<evidence type="ECO:0000256" key="9">
    <source>
        <dbReference type="ARBA" id="ARBA00053570"/>
    </source>
</evidence>
<dbReference type="PROSITE" id="PS00300">
    <property type="entry name" value="SRP54"/>
    <property type="match status" value="1"/>
</dbReference>
<gene>
    <name evidence="10 13" type="primary">ftsY</name>
    <name evidence="13" type="ORF">ENJ96_01890</name>
</gene>
<dbReference type="GO" id="GO:0003924">
    <property type="term" value="F:GTPase activity"/>
    <property type="evidence" value="ECO:0007669"/>
    <property type="project" value="UniProtKB-UniRule"/>
</dbReference>
<dbReference type="GO" id="GO:0005525">
    <property type="term" value="F:GTP binding"/>
    <property type="evidence" value="ECO:0007669"/>
    <property type="project" value="UniProtKB-UniRule"/>
</dbReference>
<dbReference type="InterPro" id="IPR004390">
    <property type="entry name" value="SR_rcpt_FtsY"/>
</dbReference>
<comment type="subcellular location">
    <subcellularLocation>
        <location evidence="10">Cell membrane</location>
        <topology evidence="10">Peripheral membrane protein</topology>
        <orientation evidence="10">Cytoplasmic side</orientation>
    </subcellularLocation>
    <subcellularLocation>
        <location evidence="10">Cytoplasm</location>
    </subcellularLocation>
</comment>
<evidence type="ECO:0000256" key="11">
    <source>
        <dbReference type="SAM" id="MobiDB-lite"/>
    </source>
</evidence>
<dbReference type="Gene3D" id="1.20.120.140">
    <property type="entry name" value="Signal recognition particle SRP54, nucleotide-binding domain"/>
    <property type="match status" value="1"/>
</dbReference>
<dbReference type="GO" id="GO:0005047">
    <property type="term" value="F:signal recognition particle binding"/>
    <property type="evidence" value="ECO:0007669"/>
    <property type="project" value="TreeGrafter"/>
</dbReference>
<dbReference type="SMART" id="SM00962">
    <property type="entry name" value="SRP54"/>
    <property type="match status" value="1"/>
</dbReference>
<dbReference type="EMBL" id="DROK01000055">
    <property type="protein sequence ID" value="HHI96583.1"/>
    <property type="molecule type" value="Genomic_DNA"/>
</dbReference>
<keyword evidence="4 10" id="KW-0378">Hydrolase</keyword>